<proteinExistence type="predicted"/>
<dbReference type="PANTHER" id="PTHR40866">
    <property type="entry name" value="BED-TYPE DOMAIN-CONTAINING PROTEIN"/>
    <property type="match status" value="1"/>
</dbReference>
<gene>
    <name evidence="1" type="ORF">PR001_g29378</name>
    <name evidence="2" type="ORF">PR003_g28519</name>
</gene>
<name>A0A6A3H1J2_9STRA</name>
<evidence type="ECO:0000313" key="4">
    <source>
        <dbReference type="Proteomes" id="UP000434957"/>
    </source>
</evidence>
<keyword evidence="4" id="KW-1185">Reference proteome</keyword>
<dbReference type="EMBL" id="QXFT01004363">
    <property type="protein sequence ID" value="KAE9278456.1"/>
    <property type="molecule type" value="Genomic_DNA"/>
</dbReference>
<accession>A0A6A3H1J2</accession>
<sequence length="113" mass="12537">MAARFGHIFDGWNHASEHFIDVFACYEVDGVIKTPLLCMTLLQNTLDENLSAPGHYEFHVGMLPCNCGKHVTYCLFLVGDNCAVNQFLAARMGDPLVGCASRRLNRTVQTDMA</sequence>
<dbReference type="Proteomes" id="UP000434957">
    <property type="component" value="Unassembled WGS sequence"/>
</dbReference>
<dbReference type="Proteomes" id="UP000429607">
    <property type="component" value="Unassembled WGS sequence"/>
</dbReference>
<protein>
    <submittedName>
        <fullName evidence="1">Uncharacterized protein</fullName>
    </submittedName>
</protein>
<comment type="caution">
    <text evidence="1">The sequence shown here is derived from an EMBL/GenBank/DDBJ whole genome shotgun (WGS) entry which is preliminary data.</text>
</comment>
<organism evidence="1 3">
    <name type="scientific">Phytophthora rubi</name>
    <dbReference type="NCBI Taxonomy" id="129364"/>
    <lineage>
        <taxon>Eukaryota</taxon>
        <taxon>Sar</taxon>
        <taxon>Stramenopiles</taxon>
        <taxon>Oomycota</taxon>
        <taxon>Peronosporomycetes</taxon>
        <taxon>Peronosporales</taxon>
        <taxon>Peronosporaceae</taxon>
        <taxon>Phytophthora</taxon>
    </lineage>
</organism>
<evidence type="ECO:0000313" key="3">
    <source>
        <dbReference type="Proteomes" id="UP000429607"/>
    </source>
</evidence>
<reference evidence="1 3" key="1">
    <citation type="submission" date="2018-09" db="EMBL/GenBank/DDBJ databases">
        <title>Genomic investigation of the strawberry pathogen Phytophthora fragariae indicates pathogenicity is determined by transcriptional variation in three key races.</title>
        <authorList>
            <person name="Adams T.M."/>
            <person name="Armitage A.D."/>
            <person name="Sobczyk M.K."/>
            <person name="Bates H.J."/>
            <person name="Dunwell J.M."/>
            <person name="Nellist C.F."/>
            <person name="Harrison R.J."/>
        </authorList>
    </citation>
    <scope>NUCLEOTIDE SEQUENCE [LARGE SCALE GENOMIC DNA]</scope>
    <source>
        <strain evidence="1 3">SCRP249</strain>
        <strain evidence="2 4">SCRP333</strain>
    </source>
</reference>
<evidence type="ECO:0000313" key="1">
    <source>
        <dbReference type="EMBL" id="KAE8963409.1"/>
    </source>
</evidence>
<dbReference type="EMBL" id="QXFV01005839">
    <property type="protein sequence ID" value="KAE8963409.1"/>
    <property type="molecule type" value="Genomic_DNA"/>
</dbReference>
<evidence type="ECO:0000313" key="2">
    <source>
        <dbReference type="EMBL" id="KAE9278456.1"/>
    </source>
</evidence>
<dbReference type="PANTHER" id="PTHR40866:SF1">
    <property type="entry name" value="BED-TYPE DOMAIN-CONTAINING PROTEIN"/>
    <property type="match status" value="1"/>
</dbReference>
<dbReference type="AlphaFoldDB" id="A0A6A3H1J2"/>